<dbReference type="RefSeq" id="WP_242380517.1">
    <property type="nucleotide sequence ID" value="NZ_JAKRKC020000001.1"/>
</dbReference>
<reference evidence="2 3" key="1">
    <citation type="submission" date="2022-04" db="EMBL/GenBank/DDBJ databases">
        <title>Genome draft of Actinomadura sp. ATCC 31491.</title>
        <authorList>
            <person name="Shi X."/>
            <person name="Du Y."/>
        </authorList>
    </citation>
    <scope>NUCLEOTIDE SEQUENCE [LARGE SCALE GENOMIC DNA]</scope>
    <source>
        <strain evidence="2 3">ATCC 31491</strain>
    </source>
</reference>
<evidence type="ECO:0000256" key="1">
    <source>
        <dbReference type="SAM" id="MobiDB-lite"/>
    </source>
</evidence>
<sequence>MWPHVNGLRVLDLGAPGELRQRPTGRVPAGHEAAAAGLLPPGHEAEGESFRVVAQEGP</sequence>
<gene>
    <name evidence="2" type="ORF">MF672_025230</name>
</gene>
<organism evidence="2 3">
    <name type="scientific">Actinomadura luzonensis</name>
    <dbReference type="NCBI Taxonomy" id="2805427"/>
    <lineage>
        <taxon>Bacteria</taxon>
        <taxon>Bacillati</taxon>
        <taxon>Actinomycetota</taxon>
        <taxon>Actinomycetes</taxon>
        <taxon>Streptosporangiales</taxon>
        <taxon>Thermomonosporaceae</taxon>
        <taxon>Actinomadura</taxon>
    </lineage>
</organism>
<evidence type="ECO:0000313" key="2">
    <source>
        <dbReference type="EMBL" id="MCK2217070.1"/>
    </source>
</evidence>
<accession>A0ABT0FXJ8</accession>
<feature type="region of interest" description="Disordered" evidence="1">
    <location>
        <begin position="37"/>
        <end position="58"/>
    </location>
</feature>
<proteinExistence type="predicted"/>
<dbReference type="Proteomes" id="UP001317259">
    <property type="component" value="Unassembled WGS sequence"/>
</dbReference>
<comment type="caution">
    <text evidence="2">The sequence shown here is derived from an EMBL/GenBank/DDBJ whole genome shotgun (WGS) entry which is preliminary data.</text>
</comment>
<dbReference type="EMBL" id="JAKRKC020000001">
    <property type="protein sequence ID" value="MCK2217070.1"/>
    <property type="molecule type" value="Genomic_DNA"/>
</dbReference>
<evidence type="ECO:0000313" key="3">
    <source>
        <dbReference type="Proteomes" id="UP001317259"/>
    </source>
</evidence>
<protein>
    <submittedName>
        <fullName evidence="2">Uncharacterized protein</fullName>
    </submittedName>
</protein>
<keyword evidence="3" id="KW-1185">Reference proteome</keyword>
<name>A0ABT0FXJ8_9ACTN</name>